<proteinExistence type="predicted"/>
<feature type="transmembrane region" description="Helical" evidence="1">
    <location>
        <begin position="12"/>
        <end position="28"/>
    </location>
</feature>
<dbReference type="EMBL" id="CAJVCH010547411">
    <property type="protein sequence ID" value="CAG7828413.1"/>
    <property type="molecule type" value="Genomic_DNA"/>
</dbReference>
<organism evidence="2 3">
    <name type="scientific">Allacma fusca</name>
    <dbReference type="NCBI Taxonomy" id="39272"/>
    <lineage>
        <taxon>Eukaryota</taxon>
        <taxon>Metazoa</taxon>
        <taxon>Ecdysozoa</taxon>
        <taxon>Arthropoda</taxon>
        <taxon>Hexapoda</taxon>
        <taxon>Collembola</taxon>
        <taxon>Symphypleona</taxon>
        <taxon>Sminthuridae</taxon>
        <taxon>Allacma</taxon>
    </lineage>
</organism>
<dbReference type="Proteomes" id="UP000708208">
    <property type="component" value="Unassembled WGS sequence"/>
</dbReference>
<evidence type="ECO:0000313" key="3">
    <source>
        <dbReference type="Proteomes" id="UP000708208"/>
    </source>
</evidence>
<reference evidence="2" key="1">
    <citation type="submission" date="2021-06" db="EMBL/GenBank/DDBJ databases">
        <authorList>
            <person name="Hodson N. C."/>
            <person name="Mongue J. A."/>
            <person name="Jaron S. K."/>
        </authorList>
    </citation>
    <scope>NUCLEOTIDE SEQUENCE</scope>
</reference>
<keyword evidence="1" id="KW-0812">Transmembrane</keyword>
<keyword evidence="1" id="KW-1133">Transmembrane helix</keyword>
<keyword evidence="1" id="KW-0472">Membrane</keyword>
<dbReference type="AlphaFoldDB" id="A0A8J2L916"/>
<gene>
    <name evidence="2" type="ORF">AFUS01_LOCUS38341</name>
</gene>
<protein>
    <submittedName>
        <fullName evidence="2">Uncharacterized protein</fullName>
    </submittedName>
</protein>
<keyword evidence="3" id="KW-1185">Reference proteome</keyword>
<sequence length="137" mass="15823">MFSSKSGAERVLTLTVIVMMSLLCYYQASGLPCEKNDNMKKMYDLALKINEAKPNELIAQSIHYYIKQYNNTKPYFKYHCGNLLGSMLYEKPDVKLKPPFEKYLNDNFKDGAKDGTGKMFAEFLNLADQAFQKELNY</sequence>
<evidence type="ECO:0000313" key="2">
    <source>
        <dbReference type="EMBL" id="CAG7828413.1"/>
    </source>
</evidence>
<name>A0A8J2L916_9HEXA</name>
<accession>A0A8J2L916</accession>
<comment type="caution">
    <text evidence="2">The sequence shown here is derived from an EMBL/GenBank/DDBJ whole genome shotgun (WGS) entry which is preliminary data.</text>
</comment>
<evidence type="ECO:0000256" key="1">
    <source>
        <dbReference type="SAM" id="Phobius"/>
    </source>
</evidence>